<feature type="compositionally biased region" description="Polar residues" evidence="2">
    <location>
        <begin position="66"/>
        <end position="82"/>
    </location>
</feature>
<dbReference type="OrthoDB" id="5342758at2759"/>
<dbReference type="EMBL" id="LAFY01004144">
    <property type="protein sequence ID" value="KJX94504.1"/>
    <property type="molecule type" value="Genomic_DNA"/>
</dbReference>
<feature type="coiled-coil region" evidence="1">
    <location>
        <begin position="159"/>
        <end position="200"/>
    </location>
</feature>
<evidence type="ECO:0000256" key="2">
    <source>
        <dbReference type="SAM" id="MobiDB-lite"/>
    </source>
</evidence>
<evidence type="ECO:0000313" key="4">
    <source>
        <dbReference type="Proteomes" id="UP000033647"/>
    </source>
</evidence>
<sequence>MIPPPIVQSVYAPARSTIAESAVLEKTSPFDDRQEELQADLQFLLDAQADGLIRGLEGGRADERSSAGSTTPTMQSAKSASGKSRRPPRRQPGLRSARKGIYRSILALAALKDKELQDVERSIHGSKKTLARINTWEQKREGLREASHHVDDSEETIRVQRLRTEADAVQAEINKVELQLMEMKTRHRKLTRQAAAIENSVQAKMASYTSSLQMLEEDIQKFLSFKPVDSTSPPRSRDGIQSVWQLPPKRRNLEMAKEYWTEQHKVVELQRKQTEFEKSALVDGAAMWEETISEITAFEKRLRSEMSTLTPDSPSAWEDPPSATAPERLRDILDQIDTVTESLQDKLKTADERGWKLLVVAIGAELDALIKGKEILVDVLEASGGGHHSEKEPQEHLGNGKPAVKSADEEIRELDMSFATARAARSGNVSDADDDHPDPELLFSKHEDTDAEE</sequence>
<dbReference type="Proteomes" id="UP000033647">
    <property type="component" value="Unassembled WGS sequence"/>
</dbReference>
<accession>A0A0F4GAZ3</accession>
<protein>
    <submittedName>
        <fullName evidence="3">Uncharacterized protein</fullName>
    </submittedName>
</protein>
<organism evidence="3 4">
    <name type="scientific">Zymoseptoria brevis</name>
    <dbReference type="NCBI Taxonomy" id="1047168"/>
    <lineage>
        <taxon>Eukaryota</taxon>
        <taxon>Fungi</taxon>
        <taxon>Dikarya</taxon>
        <taxon>Ascomycota</taxon>
        <taxon>Pezizomycotina</taxon>
        <taxon>Dothideomycetes</taxon>
        <taxon>Dothideomycetidae</taxon>
        <taxon>Mycosphaerellales</taxon>
        <taxon>Mycosphaerellaceae</taxon>
        <taxon>Zymoseptoria</taxon>
    </lineage>
</organism>
<keyword evidence="4" id="KW-1185">Reference proteome</keyword>
<gene>
    <name evidence="3" type="ORF">TI39_contig4185g00003</name>
</gene>
<dbReference type="AlphaFoldDB" id="A0A0F4GAZ3"/>
<reference evidence="3 4" key="1">
    <citation type="submission" date="2015-03" db="EMBL/GenBank/DDBJ databases">
        <title>RNA-seq based gene annotation and comparative genomics of four Zymoseptoria species reveal species-specific pathogenicity related genes and transposable element activity.</title>
        <authorList>
            <person name="Grandaubert J."/>
            <person name="Bhattacharyya A."/>
            <person name="Stukenbrock E.H."/>
        </authorList>
    </citation>
    <scope>NUCLEOTIDE SEQUENCE [LARGE SCALE GENOMIC DNA]</scope>
    <source>
        <strain evidence="3 4">Zb18110</strain>
    </source>
</reference>
<proteinExistence type="predicted"/>
<comment type="caution">
    <text evidence="3">The sequence shown here is derived from an EMBL/GenBank/DDBJ whole genome shotgun (WGS) entry which is preliminary data.</text>
</comment>
<evidence type="ECO:0000256" key="1">
    <source>
        <dbReference type="SAM" id="Coils"/>
    </source>
</evidence>
<evidence type="ECO:0000313" key="3">
    <source>
        <dbReference type="EMBL" id="KJX94504.1"/>
    </source>
</evidence>
<dbReference type="STRING" id="1047168.A0A0F4GAZ3"/>
<name>A0A0F4GAZ3_9PEZI</name>
<keyword evidence="1" id="KW-0175">Coiled coil</keyword>
<feature type="compositionally biased region" description="Basic and acidic residues" evidence="2">
    <location>
        <begin position="406"/>
        <end position="415"/>
    </location>
</feature>
<feature type="region of interest" description="Disordered" evidence="2">
    <location>
        <begin position="385"/>
        <end position="453"/>
    </location>
</feature>
<feature type="region of interest" description="Disordered" evidence="2">
    <location>
        <begin position="58"/>
        <end position="97"/>
    </location>
</feature>
<feature type="compositionally biased region" description="Basic and acidic residues" evidence="2">
    <location>
        <begin position="443"/>
        <end position="453"/>
    </location>
</feature>